<evidence type="ECO:0000313" key="2">
    <source>
        <dbReference type="EMBL" id="OWF51544.1"/>
    </source>
</evidence>
<evidence type="ECO:0000313" key="3">
    <source>
        <dbReference type="Proteomes" id="UP000242188"/>
    </source>
</evidence>
<comment type="caution">
    <text evidence="2">The sequence shown here is derived from an EMBL/GenBank/DDBJ whole genome shotgun (WGS) entry which is preliminary data.</text>
</comment>
<feature type="compositionally biased region" description="Acidic residues" evidence="1">
    <location>
        <begin position="22"/>
        <end position="38"/>
    </location>
</feature>
<feature type="compositionally biased region" description="Basic residues" evidence="1">
    <location>
        <begin position="132"/>
        <end position="142"/>
    </location>
</feature>
<sequence>MCQTCVGEDVSDEDVSSCNADSGDEEETKEDEEVYEEAETSKDGAGTKQTRFQQNTSETPAPTSKHPHPRTSEKEQTQKGKKDKKKDKQITDQKSTLDNFITVSTPSRKSSNLAPDLRSPPTPAEELESGSKAKKKQRDKSV</sequence>
<dbReference type="EMBL" id="NEDP02002206">
    <property type="protein sequence ID" value="OWF51544.1"/>
    <property type="molecule type" value="Genomic_DNA"/>
</dbReference>
<organism evidence="2 3">
    <name type="scientific">Mizuhopecten yessoensis</name>
    <name type="common">Japanese scallop</name>
    <name type="synonym">Patinopecten yessoensis</name>
    <dbReference type="NCBI Taxonomy" id="6573"/>
    <lineage>
        <taxon>Eukaryota</taxon>
        <taxon>Metazoa</taxon>
        <taxon>Spiralia</taxon>
        <taxon>Lophotrochozoa</taxon>
        <taxon>Mollusca</taxon>
        <taxon>Bivalvia</taxon>
        <taxon>Autobranchia</taxon>
        <taxon>Pteriomorphia</taxon>
        <taxon>Pectinida</taxon>
        <taxon>Pectinoidea</taxon>
        <taxon>Pectinidae</taxon>
        <taxon>Mizuhopecten</taxon>
    </lineage>
</organism>
<feature type="compositionally biased region" description="Polar residues" evidence="1">
    <location>
        <begin position="47"/>
        <end position="62"/>
    </location>
</feature>
<reference evidence="2 3" key="1">
    <citation type="journal article" date="2017" name="Nat. Ecol. Evol.">
        <title>Scallop genome provides insights into evolution of bilaterian karyotype and development.</title>
        <authorList>
            <person name="Wang S."/>
            <person name="Zhang J."/>
            <person name="Jiao W."/>
            <person name="Li J."/>
            <person name="Xun X."/>
            <person name="Sun Y."/>
            <person name="Guo X."/>
            <person name="Huan P."/>
            <person name="Dong B."/>
            <person name="Zhang L."/>
            <person name="Hu X."/>
            <person name="Sun X."/>
            <person name="Wang J."/>
            <person name="Zhao C."/>
            <person name="Wang Y."/>
            <person name="Wang D."/>
            <person name="Huang X."/>
            <person name="Wang R."/>
            <person name="Lv J."/>
            <person name="Li Y."/>
            <person name="Zhang Z."/>
            <person name="Liu B."/>
            <person name="Lu W."/>
            <person name="Hui Y."/>
            <person name="Liang J."/>
            <person name="Zhou Z."/>
            <person name="Hou R."/>
            <person name="Li X."/>
            <person name="Liu Y."/>
            <person name="Li H."/>
            <person name="Ning X."/>
            <person name="Lin Y."/>
            <person name="Zhao L."/>
            <person name="Xing Q."/>
            <person name="Dou J."/>
            <person name="Li Y."/>
            <person name="Mao J."/>
            <person name="Guo H."/>
            <person name="Dou H."/>
            <person name="Li T."/>
            <person name="Mu C."/>
            <person name="Jiang W."/>
            <person name="Fu Q."/>
            <person name="Fu X."/>
            <person name="Miao Y."/>
            <person name="Liu J."/>
            <person name="Yu Q."/>
            <person name="Li R."/>
            <person name="Liao H."/>
            <person name="Li X."/>
            <person name="Kong Y."/>
            <person name="Jiang Z."/>
            <person name="Chourrout D."/>
            <person name="Li R."/>
            <person name="Bao Z."/>
        </authorList>
    </citation>
    <scope>NUCLEOTIDE SEQUENCE [LARGE SCALE GENOMIC DNA]</scope>
    <source>
        <strain evidence="2 3">PY_sf001</strain>
    </source>
</reference>
<gene>
    <name evidence="2" type="ORF">KP79_PYT24344</name>
</gene>
<feature type="compositionally biased region" description="Polar residues" evidence="1">
    <location>
        <begin position="97"/>
        <end position="113"/>
    </location>
</feature>
<feature type="compositionally biased region" description="Basic and acidic residues" evidence="1">
    <location>
        <begin position="70"/>
        <end position="91"/>
    </location>
</feature>
<keyword evidence="3" id="KW-1185">Reference proteome</keyword>
<accession>A0A210QS31</accession>
<evidence type="ECO:0000256" key="1">
    <source>
        <dbReference type="SAM" id="MobiDB-lite"/>
    </source>
</evidence>
<proteinExistence type="predicted"/>
<name>A0A210QS31_MIZYE</name>
<dbReference type="OrthoDB" id="6161246at2759"/>
<dbReference type="AlphaFoldDB" id="A0A210QS31"/>
<protein>
    <submittedName>
        <fullName evidence="2">Uncharacterized protein</fullName>
    </submittedName>
</protein>
<dbReference type="Proteomes" id="UP000242188">
    <property type="component" value="Unassembled WGS sequence"/>
</dbReference>
<feature type="region of interest" description="Disordered" evidence="1">
    <location>
        <begin position="1"/>
        <end position="142"/>
    </location>
</feature>